<dbReference type="OrthoDB" id="7941913at2"/>
<evidence type="ECO:0000256" key="4">
    <source>
        <dbReference type="ARBA" id="ARBA00022729"/>
    </source>
</evidence>
<evidence type="ECO:0000256" key="5">
    <source>
        <dbReference type="SAM" id="MobiDB-lite"/>
    </source>
</evidence>
<feature type="region of interest" description="Disordered" evidence="5">
    <location>
        <begin position="35"/>
        <end position="61"/>
    </location>
</feature>
<dbReference type="STRING" id="910347.SAMN05421773_12375"/>
<evidence type="ECO:0000256" key="3">
    <source>
        <dbReference type="ARBA" id="ARBA00022448"/>
    </source>
</evidence>
<reference evidence="8 9" key="1">
    <citation type="submission" date="2016-10" db="EMBL/GenBank/DDBJ databases">
        <authorList>
            <person name="de Groot N.N."/>
        </authorList>
    </citation>
    <scope>NUCLEOTIDE SEQUENCE [LARGE SCALE GENOMIC DNA]</scope>
    <source>
        <strain evidence="8 9">CGMCC 4.5739</strain>
    </source>
</reference>
<dbReference type="SUPFAM" id="SSF53807">
    <property type="entry name" value="Helical backbone' metal receptor"/>
    <property type="match status" value="1"/>
</dbReference>
<dbReference type="PROSITE" id="PS51318">
    <property type="entry name" value="TAT"/>
    <property type="match status" value="1"/>
</dbReference>
<dbReference type="Proteomes" id="UP000199207">
    <property type="component" value="Unassembled WGS sequence"/>
</dbReference>
<dbReference type="PROSITE" id="PS51257">
    <property type="entry name" value="PROKAR_LIPOPROTEIN"/>
    <property type="match status" value="1"/>
</dbReference>
<dbReference type="InterPro" id="IPR002491">
    <property type="entry name" value="ABC_transptr_periplasmic_BD"/>
</dbReference>
<keyword evidence="3" id="KW-0813">Transport</keyword>
<dbReference type="Pfam" id="PF01497">
    <property type="entry name" value="Peripla_BP_2"/>
    <property type="match status" value="1"/>
</dbReference>
<dbReference type="RefSeq" id="WP_093841444.1">
    <property type="nucleotide sequence ID" value="NZ_FOLM01000023.1"/>
</dbReference>
<dbReference type="PANTHER" id="PTHR30532:SF24">
    <property type="entry name" value="FERRIC ENTEROBACTIN-BINDING PERIPLASMIC PROTEIN FEPB"/>
    <property type="match status" value="1"/>
</dbReference>
<dbReference type="EMBL" id="FOLM01000023">
    <property type="protein sequence ID" value="SFD67917.1"/>
    <property type="molecule type" value="Genomic_DNA"/>
</dbReference>
<dbReference type="GO" id="GO:0030288">
    <property type="term" value="C:outer membrane-bounded periplasmic space"/>
    <property type="evidence" value="ECO:0007669"/>
    <property type="project" value="TreeGrafter"/>
</dbReference>
<gene>
    <name evidence="8" type="ORF">SAMN05421773_12375</name>
</gene>
<dbReference type="PANTHER" id="PTHR30532">
    <property type="entry name" value="IRON III DICITRATE-BINDING PERIPLASMIC PROTEIN"/>
    <property type="match status" value="1"/>
</dbReference>
<name>A0A1I1UB00_9ACTN</name>
<dbReference type="InterPro" id="IPR051313">
    <property type="entry name" value="Bact_iron-sidero_bind"/>
</dbReference>
<evidence type="ECO:0000256" key="6">
    <source>
        <dbReference type="SAM" id="SignalP"/>
    </source>
</evidence>
<keyword evidence="9" id="KW-1185">Reference proteome</keyword>
<protein>
    <submittedName>
        <fullName evidence="8">Iron complex transport system substrate-binding protein</fullName>
    </submittedName>
</protein>
<sequence length="351" mass="36497">MTISRAKLTRRSLLATGGALGAGALLTACGSDSGSAEAGGDNGGGNGGNGSGPWSFTDDRGTTVELDRTPEKIVAFTGTAAALYDYGVECVGVFGPTVTADGEPDVQAGELNVDKLTVLGNAWGEFNVEKYAGLAPELLVTNMFVENGLWYVPDESAETIAGLAPTVGIAVAPAALPSTTLLSAIERTAELAGALGADLTARQNTEARTRFEAAAESLRQAARDSGGLTVLACSGDPDLFYASDPSASADLAYFKELGVQIVTPDNVEGGFFESLSWENADKYRTDLVMLDNRSSALQPADLADKPTWTRLPAVEAGQVIEWTTEPRYSYAGCAPLLEALAEALRTAKRVS</sequence>
<organism evidence="8 9">
    <name type="scientific">Streptomyces aidingensis</name>
    <dbReference type="NCBI Taxonomy" id="910347"/>
    <lineage>
        <taxon>Bacteria</taxon>
        <taxon>Bacillati</taxon>
        <taxon>Actinomycetota</taxon>
        <taxon>Actinomycetes</taxon>
        <taxon>Kitasatosporales</taxon>
        <taxon>Streptomycetaceae</taxon>
        <taxon>Streptomyces</taxon>
    </lineage>
</organism>
<dbReference type="GO" id="GO:1901678">
    <property type="term" value="P:iron coordination entity transport"/>
    <property type="evidence" value="ECO:0007669"/>
    <property type="project" value="UniProtKB-ARBA"/>
</dbReference>
<evidence type="ECO:0000313" key="8">
    <source>
        <dbReference type="EMBL" id="SFD67917.1"/>
    </source>
</evidence>
<dbReference type="InterPro" id="IPR006311">
    <property type="entry name" value="TAT_signal"/>
</dbReference>
<dbReference type="AlphaFoldDB" id="A0A1I1UB00"/>
<feature type="signal peptide" evidence="6">
    <location>
        <begin position="1"/>
        <end position="21"/>
    </location>
</feature>
<comment type="similarity">
    <text evidence="2">Belongs to the bacterial solute-binding protein 8 family.</text>
</comment>
<evidence type="ECO:0000313" key="9">
    <source>
        <dbReference type="Proteomes" id="UP000199207"/>
    </source>
</evidence>
<accession>A0A1I1UB00</accession>
<comment type="subcellular location">
    <subcellularLocation>
        <location evidence="1">Cell envelope</location>
    </subcellularLocation>
</comment>
<evidence type="ECO:0000256" key="2">
    <source>
        <dbReference type="ARBA" id="ARBA00008814"/>
    </source>
</evidence>
<evidence type="ECO:0000256" key="1">
    <source>
        <dbReference type="ARBA" id="ARBA00004196"/>
    </source>
</evidence>
<feature type="domain" description="Fe/B12 periplasmic-binding" evidence="7">
    <location>
        <begin position="71"/>
        <end position="351"/>
    </location>
</feature>
<evidence type="ECO:0000259" key="7">
    <source>
        <dbReference type="PROSITE" id="PS50983"/>
    </source>
</evidence>
<proteinExistence type="inferred from homology"/>
<dbReference type="Gene3D" id="3.40.50.1980">
    <property type="entry name" value="Nitrogenase molybdenum iron protein domain"/>
    <property type="match status" value="2"/>
</dbReference>
<feature type="compositionally biased region" description="Gly residues" evidence="5">
    <location>
        <begin position="40"/>
        <end position="51"/>
    </location>
</feature>
<keyword evidence="4 6" id="KW-0732">Signal</keyword>
<dbReference type="PROSITE" id="PS50983">
    <property type="entry name" value="FE_B12_PBP"/>
    <property type="match status" value="1"/>
</dbReference>
<feature type="chain" id="PRO_5039538743" evidence="6">
    <location>
        <begin position="22"/>
        <end position="351"/>
    </location>
</feature>